<name>A0A4R1I4D3_ANCAQ</name>
<sequence>MLVICARLVDEFGESALPLFERCEREIAEAESKSSAMARAKAVLEGREPRKPTDPEPA</sequence>
<dbReference type="AlphaFoldDB" id="A0A4R1I4D3"/>
<comment type="caution">
    <text evidence="2">The sequence shown here is derived from an EMBL/GenBank/DDBJ whole genome shotgun (WGS) entry which is preliminary data.</text>
</comment>
<proteinExistence type="predicted"/>
<gene>
    <name evidence="2" type="ORF">EV667_2552</name>
</gene>
<evidence type="ECO:0000256" key="1">
    <source>
        <dbReference type="SAM" id="MobiDB-lite"/>
    </source>
</evidence>
<dbReference type="EMBL" id="SMFY01000002">
    <property type="protein sequence ID" value="TCK28545.1"/>
    <property type="molecule type" value="Genomic_DNA"/>
</dbReference>
<evidence type="ECO:0000313" key="2">
    <source>
        <dbReference type="EMBL" id="TCK28545.1"/>
    </source>
</evidence>
<reference evidence="2 3" key="1">
    <citation type="submission" date="2019-03" db="EMBL/GenBank/DDBJ databases">
        <title>Genomic Encyclopedia of Type Strains, Phase IV (KMG-IV): sequencing the most valuable type-strain genomes for metagenomic binning, comparative biology and taxonomic classification.</title>
        <authorList>
            <person name="Goeker M."/>
        </authorList>
    </citation>
    <scope>NUCLEOTIDE SEQUENCE [LARGE SCALE GENOMIC DNA]</scope>
    <source>
        <strain evidence="2 3">DSM 101</strain>
    </source>
</reference>
<feature type="region of interest" description="Disordered" evidence="1">
    <location>
        <begin position="30"/>
        <end position="58"/>
    </location>
</feature>
<feature type="compositionally biased region" description="Basic and acidic residues" evidence="1">
    <location>
        <begin position="42"/>
        <end position="58"/>
    </location>
</feature>
<dbReference type="Proteomes" id="UP000295030">
    <property type="component" value="Unassembled WGS sequence"/>
</dbReference>
<protein>
    <submittedName>
        <fullName evidence="2">Uncharacterized protein</fullName>
    </submittedName>
</protein>
<evidence type="ECO:0000313" key="3">
    <source>
        <dbReference type="Proteomes" id="UP000295030"/>
    </source>
</evidence>
<organism evidence="2 3">
    <name type="scientific">Ancylobacter aquaticus</name>
    <dbReference type="NCBI Taxonomy" id="100"/>
    <lineage>
        <taxon>Bacteria</taxon>
        <taxon>Pseudomonadati</taxon>
        <taxon>Pseudomonadota</taxon>
        <taxon>Alphaproteobacteria</taxon>
        <taxon>Hyphomicrobiales</taxon>
        <taxon>Xanthobacteraceae</taxon>
        <taxon>Ancylobacter</taxon>
    </lineage>
</organism>
<keyword evidence="3" id="KW-1185">Reference proteome</keyword>
<accession>A0A4R1I4D3</accession>